<keyword evidence="3" id="KW-0812">Transmembrane</keyword>
<feature type="region of interest" description="Disordered" evidence="2">
    <location>
        <begin position="568"/>
        <end position="593"/>
    </location>
</feature>
<dbReference type="InterPro" id="IPR003959">
    <property type="entry name" value="ATPase_AAA_core"/>
</dbReference>
<dbReference type="Pfam" id="PF00004">
    <property type="entry name" value="AAA"/>
    <property type="match status" value="2"/>
</dbReference>
<keyword evidence="3" id="KW-1133">Transmembrane helix</keyword>
<dbReference type="EMBL" id="KY523104">
    <property type="protein sequence ID" value="QKU35806.1"/>
    <property type="molecule type" value="Genomic_DNA"/>
</dbReference>
<dbReference type="RefSeq" id="YP_010782488.1">
    <property type="nucleotide sequence ID" value="NC_075039.1"/>
</dbReference>
<dbReference type="InterPro" id="IPR003593">
    <property type="entry name" value="AAA+_ATPase"/>
</dbReference>
<evidence type="ECO:0000259" key="4">
    <source>
        <dbReference type="SMART" id="SM00382"/>
    </source>
</evidence>
<keyword evidence="3" id="KW-0472">Membrane</keyword>
<comment type="similarity">
    <text evidence="1">Belongs to the AAA ATPase family. BCS1 subfamily.</text>
</comment>
<reference evidence="5" key="2">
    <citation type="journal article" date="2018" name="Nat. Commun.">
        <title>Tailed giant Tupanvirus possesses the most complete translational apparatus of the known virosphere.</title>
        <authorList>
            <person name="Abrahao J."/>
            <person name="Silva L."/>
            <person name="Silva L.S."/>
            <person name="Khalil J.Y.B."/>
            <person name="Rodrigues R."/>
            <person name="Arantes T."/>
            <person name="Assis F."/>
            <person name="Boratto P."/>
            <person name="Andrade M."/>
            <person name="Kroon E.G."/>
            <person name="Ribeiro B."/>
            <person name="Bergier I."/>
            <person name="Seligmann H."/>
            <person name="Ghigo E."/>
            <person name="Colson P."/>
            <person name="Levasseur A."/>
            <person name="Kroemer G."/>
            <person name="Raoult D."/>
            <person name="La Scola B."/>
        </authorList>
    </citation>
    <scope>NUCLEOTIDE SEQUENCE [LARGE SCALE GENOMIC DNA]</scope>
    <source>
        <strain evidence="5">Soda lake</strain>
    </source>
</reference>
<protein>
    <submittedName>
        <fullName evidence="5">AAA family ATPase</fullName>
    </submittedName>
</protein>
<organism evidence="5">
    <name type="scientific">Tupanvirus soda lake</name>
    <dbReference type="NCBI Taxonomy" id="2126985"/>
    <lineage>
        <taxon>Viruses</taxon>
        <taxon>Varidnaviria</taxon>
        <taxon>Bamfordvirae</taxon>
        <taxon>Nucleocytoviricota</taxon>
        <taxon>Megaviricetes</taxon>
        <taxon>Imitervirales</taxon>
        <taxon>Mimiviridae</taxon>
        <taxon>Megamimivirinae</taxon>
        <taxon>Tupanvirus</taxon>
        <taxon>Tupanvirus salinum</taxon>
    </lineage>
</organism>
<dbReference type="InterPro" id="IPR027417">
    <property type="entry name" value="P-loop_NTPase"/>
</dbReference>
<sequence>MTITNINELFQNYGITGVPAIDAIILAHIIPLLVTYVTLVFTFLKNCLAKLITDNMETLYTGIKNKMLGSIDMRLCVSQDKSIYPIIKSILFSPTTSSDNLDPKTLGMLALITEGKRNDNKYYDRYNDIYDLYLDTSNNITIEKHMDMGSSISKKYFRFHNYYIVVSENRKTDFSHYYHEQVMGDSNAKTQEKSKDNTKEFFIMFEAIRTNNKIPKDESIITKFLYERFKLKVRIPYKYVMKLNNDGLIAKIDNRNEYLNDDDCAAELDISDGIDKFFSNPKVKEFLHGCKNNNKNIEKKNGISSSLLVEHKGNTLDLESLGKDLSLMDLGSPSNSANMFEPKFKSIITYFFGNRFEIENITRYFFYFKDNKIVLYFRVRNPKGSHTDKYLCIVSFQEILNRDNIIDIFSELIKPTFPTITENKRKKIRIATYNGRWNSVDCDSRSYDTIYLPVATKELVTSEMDKFLCFEKIYKQIGVPYKKGFLLYGPPGTGKTSLVKALAYVYDLPIYIIDVNSELVNDESIVSILNSISGSGNRIVLFEDIDSAFADKEELKYQVRSKSDVIISNSAHESDTSDDEDEPPSLTESKTNNAVKDSPRKFLTYSGLLNALDGVLTSQHGTIVIMTTNYKEKLGDALIRPGRIDFSLELTYCDHHQIVQMTQNMIIKSYEIIGEMLSDKKDENSKCLSKFVFNNPYTTSGLIHEINKFADNLTQGKITSRVKPCELQVYILKYLDNVDNILNNYKELLTC</sequence>
<feature type="transmembrane region" description="Helical" evidence="3">
    <location>
        <begin position="20"/>
        <end position="44"/>
    </location>
</feature>
<reference evidence="5" key="1">
    <citation type="submission" date="2017-01" db="EMBL/GenBank/DDBJ databases">
        <authorList>
            <person name="Assis F.L."/>
            <person name="Abrahao J.S."/>
            <person name="Silva L."/>
            <person name="Khalil J.B."/>
            <person name="Rodrigues R."/>
            <person name="Silva L.S."/>
            <person name="Arantes T."/>
            <person name="Boratto P."/>
            <person name="Andrade M."/>
            <person name="Kroon E.G."/>
            <person name="Ribeiro B."/>
            <person name="Bergier I."/>
            <person name="Seligmann H."/>
            <person name="Ghigo E."/>
            <person name="Colson P."/>
            <person name="Levasseur A."/>
            <person name="Raoult D."/>
            <person name="Scola B.L."/>
        </authorList>
    </citation>
    <scope>NUCLEOTIDE SEQUENCE</scope>
    <source>
        <strain evidence="5">Soda lake</strain>
    </source>
</reference>
<dbReference type="KEGG" id="vg:80519252"/>
<dbReference type="Gene3D" id="3.40.50.300">
    <property type="entry name" value="P-loop containing nucleotide triphosphate hydrolases"/>
    <property type="match status" value="1"/>
</dbReference>
<name>A0A6N1NWX1_9VIRU</name>
<feature type="domain" description="AAA+ ATPase" evidence="4">
    <location>
        <begin position="481"/>
        <end position="654"/>
    </location>
</feature>
<dbReference type="GeneID" id="80519252"/>
<dbReference type="PANTHER" id="PTHR23070">
    <property type="entry name" value="BCS1 AAA-TYPE ATPASE"/>
    <property type="match status" value="1"/>
</dbReference>
<dbReference type="SMART" id="SM00382">
    <property type="entry name" value="AAA"/>
    <property type="match status" value="1"/>
</dbReference>
<evidence type="ECO:0000256" key="2">
    <source>
        <dbReference type="SAM" id="MobiDB-lite"/>
    </source>
</evidence>
<dbReference type="GO" id="GO:0005524">
    <property type="term" value="F:ATP binding"/>
    <property type="evidence" value="ECO:0007669"/>
    <property type="project" value="InterPro"/>
</dbReference>
<evidence type="ECO:0000313" key="5">
    <source>
        <dbReference type="EMBL" id="QKU35806.1"/>
    </source>
</evidence>
<accession>A0A6N1NWX1</accession>
<evidence type="ECO:0000256" key="1">
    <source>
        <dbReference type="ARBA" id="ARBA00007448"/>
    </source>
</evidence>
<proteinExistence type="inferred from homology"/>
<evidence type="ECO:0000256" key="3">
    <source>
        <dbReference type="SAM" id="Phobius"/>
    </source>
</evidence>
<dbReference type="GO" id="GO:0016887">
    <property type="term" value="F:ATP hydrolysis activity"/>
    <property type="evidence" value="ECO:0007669"/>
    <property type="project" value="InterPro"/>
</dbReference>
<dbReference type="SUPFAM" id="SSF52540">
    <property type="entry name" value="P-loop containing nucleoside triphosphate hydrolases"/>
    <property type="match status" value="1"/>
</dbReference>
<dbReference type="InterPro" id="IPR050747">
    <property type="entry name" value="Mitochondrial_chaperone_BCS1"/>
</dbReference>